<evidence type="ECO:0000256" key="2">
    <source>
        <dbReference type="ARBA" id="ARBA00010271"/>
    </source>
</evidence>
<protein>
    <recommendedName>
        <fullName evidence="7">Exostosin GT47 domain-containing protein</fullName>
    </recommendedName>
</protein>
<dbReference type="GO" id="GO:0000139">
    <property type="term" value="C:Golgi membrane"/>
    <property type="evidence" value="ECO:0007669"/>
    <property type="project" value="UniProtKB-SubCell"/>
</dbReference>
<dbReference type="PROSITE" id="PS51257">
    <property type="entry name" value="PROKAR_LIPOPROTEIN"/>
    <property type="match status" value="1"/>
</dbReference>
<proteinExistence type="inferred from homology"/>
<feature type="domain" description="Exostosin GT47" evidence="7">
    <location>
        <begin position="52"/>
        <end position="390"/>
    </location>
</feature>
<feature type="transmembrane region" description="Helical" evidence="6">
    <location>
        <begin position="12"/>
        <end position="30"/>
    </location>
</feature>
<keyword evidence="4" id="KW-0735">Signal-anchor</keyword>
<dbReference type="Pfam" id="PF03016">
    <property type="entry name" value="Exostosin_GT47"/>
    <property type="match status" value="1"/>
</dbReference>
<dbReference type="PANTHER" id="PTHR11062">
    <property type="entry name" value="EXOSTOSIN HEPARAN SULFATE GLYCOSYLTRANSFERASE -RELATED"/>
    <property type="match status" value="1"/>
</dbReference>
<dbReference type="InterPro" id="IPR004263">
    <property type="entry name" value="Exostosin"/>
</dbReference>
<dbReference type="Proteomes" id="UP001085076">
    <property type="component" value="Miscellaneous, Linkage group lg01"/>
</dbReference>
<accession>A0A9D5DBU8</accession>
<evidence type="ECO:0000313" key="9">
    <source>
        <dbReference type="Proteomes" id="UP001085076"/>
    </source>
</evidence>
<evidence type="ECO:0000256" key="5">
    <source>
        <dbReference type="ARBA" id="ARBA00023034"/>
    </source>
</evidence>
<reference evidence="8" key="1">
    <citation type="submission" date="2021-03" db="EMBL/GenBank/DDBJ databases">
        <authorList>
            <person name="Li Z."/>
            <person name="Yang C."/>
        </authorList>
    </citation>
    <scope>NUCLEOTIDE SEQUENCE</scope>
    <source>
        <strain evidence="8">Dzin_1.0</strain>
        <tissue evidence="8">Leaf</tissue>
    </source>
</reference>
<evidence type="ECO:0000256" key="3">
    <source>
        <dbReference type="ARBA" id="ARBA00022676"/>
    </source>
</evidence>
<dbReference type="InterPro" id="IPR040911">
    <property type="entry name" value="Exostosin_GT47"/>
</dbReference>
<evidence type="ECO:0000313" key="8">
    <source>
        <dbReference type="EMBL" id="KAJ0988664.1"/>
    </source>
</evidence>
<evidence type="ECO:0000256" key="4">
    <source>
        <dbReference type="ARBA" id="ARBA00022968"/>
    </source>
</evidence>
<keyword evidence="5" id="KW-0333">Golgi apparatus</keyword>
<organism evidence="8 9">
    <name type="scientific">Dioscorea zingiberensis</name>
    <dbReference type="NCBI Taxonomy" id="325984"/>
    <lineage>
        <taxon>Eukaryota</taxon>
        <taxon>Viridiplantae</taxon>
        <taxon>Streptophyta</taxon>
        <taxon>Embryophyta</taxon>
        <taxon>Tracheophyta</taxon>
        <taxon>Spermatophyta</taxon>
        <taxon>Magnoliopsida</taxon>
        <taxon>Liliopsida</taxon>
        <taxon>Dioscoreales</taxon>
        <taxon>Dioscoreaceae</taxon>
        <taxon>Dioscorea</taxon>
    </lineage>
</organism>
<dbReference type="AlphaFoldDB" id="A0A9D5DBU8"/>
<evidence type="ECO:0000256" key="6">
    <source>
        <dbReference type="SAM" id="Phobius"/>
    </source>
</evidence>
<keyword evidence="6" id="KW-1133">Transmembrane helix</keyword>
<comment type="caution">
    <text evidence="8">The sequence shown here is derived from an EMBL/GenBank/DDBJ whole genome shotgun (WGS) entry which is preliminary data.</text>
</comment>
<keyword evidence="9" id="KW-1185">Reference proteome</keyword>
<dbReference type="EMBL" id="JAGGNH010000001">
    <property type="protein sequence ID" value="KAJ0988664.1"/>
    <property type="molecule type" value="Genomic_DNA"/>
</dbReference>
<dbReference type="PANTHER" id="PTHR11062:SF117">
    <property type="entry name" value="XYLOGLUCAN-SPECIFIC GALACTURONOSYLTRANSFERASE 1"/>
    <property type="match status" value="1"/>
</dbReference>
<comment type="similarity">
    <text evidence="2">Belongs to the glycosyltransferase 47 family.</text>
</comment>
<gene>
    <name evidence="8" type="ORF">J5N97_007020</name>
</gene>
<keyword evidence="6" id="KW-0472">Membrane</keyword>
<dbReference type="OrthoDB" id="1924787at2759"/>
<reference evidence="8" key="2">
    <citation type="journal article" date="2022" name="Hortic Res">
        <title>The genome of Dioscorea zingiberensis sheds light on the biosynthesis, origin and evolution of the medicinally important diosgenin saponins.</title>
        <authorList>
            <person name="Li Y."/>
            <person name="Tan C."/>
            <person name="Li Z."/>
            <person name="Guo J."/>
            <person name="Li S."/>
            <person name="Chen X."/>
            <person name="Wang C."/>
            <person name="Dai X."/>
            <person name="Yang H."/>
            <person name="Song W."/>
            <person name="Hou L."/>
            <person name="Xu J."/>
            <person name="Tong Z."/>
            <person name="Xu A."/>
            <person name="Yuan X."/>
            <person name="Wang W."/>
            <person name="Yang Q."/>
            <person name="Chen L."/>
            <person name="Sun Z."/>
            <person name="Wang K."/>
            <person name="Pan B."/>
            <person name="Chen J."/>
            <person name="Bao Y."/>
            <person name="Liu F."/>
            <person name="Qi X."/>
            <person name="Gang D.R."/>
            <person name="Wen J."/>
            <person name="Li J."/>
        </authorList>
    </citation>
    <scope>NUCLEOTIDE SEQUENCE</scope>
    <source>
        <strain evidence="8">Dzin_1.0</strain>
    </source>
</reference>
<name>A0A9D5DBU8_9LILI</name>
<dbReference type="GO" id="GO:0016757">
    <property type="term" value="F:glycosyltransferase activity"/>
    <property type="evidence" value="ECO:0007669"/>
    <property type="project" value="UniProtKB-KW"/>
</dbReference>
<evidence type="ECO:0000259" key="7">
    <source>
        <dbReference type="Pfam" id="PF03016"/>
    </source>
</evidence>
<evidence type="ECO:0000256" key="1">
    <source>
        <dbReference type="ARBA" id="ARBA00004323"/>
    </source>
</evidence>
<keyword evidence="3" id="KW-0328">Glycosyltransferase</keyword>
<keyword evidence="3" id="KW-0808">Transferase</keyword>
<sequence>MASSFSKISASHCFWHVTFLSCIFWIAAYFHRAGFCFTSRSPRPDTLPADTCSGRYVYVHDLPSRFNSDILFDYHNVNISYTNMCRFISNAGLGPALNVSNIGVLSSSGWYATDPYALDLIFHNRMKRYECLTTNSSLASAIFVPFYAGLDFGRYQWDYNISVRDSLSLDLVNWLSSKPEWAPMGGRDHFMVAGRTTWDFRRFKDEDNLWGNKLLLLTHTMNMSTLVFESSPWDSNDFAIPYPTYFHPSCYSVLVSWQDKVRSSERQWLFSFAGAPRLNRKDSIRGEVIEQCRASAKCNLMECGSGLSECHSPGSVMSLFETTTFCLQPQGDTPTRRSVFDSMVAGCVPVFFHPRTAYDQYTWYLPREHDRYSVFIAEDEVRRGEVSIEEVLSGYSEEQVRAMRDEVVRLIPRLIYGDPRSRSVGFKDAFDVAVEGILQSVAKIRR</sequence>
<comment type="subcellular location">
    <subcellularLocation>
        <location evidence="1">Golgi apparatus membrane</location>
        <topology evidence="1">Single-pass type II membrane protein</topology>
    </subcellularLocation>
</comment>
<keyword evidence="6" id="KW-0812">Transmembrane</keyword>